<sequence>MKLLWRQLCSEYIFVIKSGMKKNQSYRHSPGRGTKVAKGGAHSSENRSTLVQLERQPRTGRLPKKWTDDIIRDAESRWTQKTVAFGNPYYTNVRVQINLAIFEVRPIFVLFKL</sequence>
<proteinExistence type="predicted"/>
<keyword evidence="3" id="KW-1185">Reference proteome</keyword>
<feature type="region of interest" description="Disordered" evidence="1">
    <location>
        <begin position="23"/>
        <end position="51"/>
    </location>
</feature>
<reference evidence="2" key="1">
    <citation type="submission" date="2022-03" db="EMBL/GenBank/DDBJ databases">
        <authorList>
            <person name="Lindestad O."/>
        </authorList>
    </citation>
    <scope>NUCLEOTIDE SEQUENCE</scope>
</reference>
<evidence type="ECO:0000313" key="2">
    <source>
        <dbReference type="EMBL" id="CAH2254813.1"/>
    </source>
</evidence>
<organism evidence="2 3">
    <name type="scientific">Pararge aegeria aegeria</name>
    <dbReference type="NCBI Taxonomy" id="348720"/>
    <lineage>
        <taxon>Eukaryota</taxon>
        <taxon>Metazoa</taxon>
        <taxon>Ecdysozoa</taxon>
        <taxon>Arthropoda</taxon>
        <taxon>Hexapoda</taxon>
        <taxon>Insecta</taxon>
        <taxon>Pterygota</taxon>
        <taxon>Neoptera</taxon>
        <taxon>Endopterygota</taxon>
        <taxon>Lepidoptera</taxon>
        <taxon>Glossata</taxon>
        <taxon>Ditrysia</taxon>
        <taxon>Papilionoidea</taxon>
        <taxon>Nymphalidae</taxon>
        <taxon>Satyrinae</taxon>
        <taxon>Satyrini</taxon>
        <taxon>Parargina</taxon>
        <taxon>Pararge</taxon>
    </lineage>
</organism>
<name>A0A8S4S689_9NEOP</name>
<protein>
    <submittedName>
        <fullName evidence="2">Jg15387 protein</fullName>
    </submittedName>
</protein>
<comment type="caution">
    <text evidence="2">The sequence shown here is derived from an EMBL/GenBank/DDBJ whole genome shotgun (WGS) entry which is preliminary data.</text>
</comment>
<evidence type="ECO:0000313" key="3">
    <source>
        <dbReference type="Proteomes" id="UP000838756"/>
    </source>
</evidence>
<accession>A0A8S4S689</accession>
<dbReference type="EMBL" id="CAKXAJ010026087">
    <property type="protein sequence ID" value="CAH2254813.1"/>
    <property type="molecule type" value="Genomic_DNA"/>
</dbReference>
<dbReference type="Proteomes" id="UP000838756">
    <property type="component" value="Unassembled WGS sequence"/>
</dbReference>
<gene>
    <name evidence="2" type="primary">jg15387</name>
    <name evidence="2" type="ORF">PAEG_LOCUS22710</name>
</gene>
<dbReference type="AlphaFoldDB" id="A0A8S4S689"/>
<evidence type="ECO:0000256" key="1">
    <source>
        <dbReference type="SAM" id="MobiDB-lite"/>
    </source>
</evidence>